<dbReference type="PROSITE" id="PS51257">
    <property type="entry name" value="PROKAR_LIPOPROTEIN"/>
    <property type="match status" value="1"/>
</dbReference>
<dbReference type="EMBL" id="CP002873">
    <property type="protein sequence ID" value="AGA65619.1"/>
    <property type="molecule type" value="Genomic_DNA"/>
</dbReference>
<protein>
    <recommendedName>
        <fullName evidence="3">Lipoprotein</fullName>
    </recommendedName>
</protein>
<keyword evidence="2" id="KW-1185">Reference proteome</keyword>
<evidence type="ECO:0000313" key="1">
    <source>
        <dbReference type="EMBL" id="AGA65619.1"/>
    </source>
</evidence>
<proteinExistence type="predicted"/>
<dbReference type="RefSeq" id="WP_015273929.1">
    <property type="nucleotide sequence ID" value="NC_019908.1"/>
</dbReference>
<reference evidence="1 2" key="1">
    <citation type="journal article" date="2013" name="Genome Announc.">
        <title>Complete Genome Sequence of the Porcine Strain Brachyspira pilosicoli P43/6/78(T.).</title>
        <authorList>
            <person name="Lin C."/>
            <person name="den Bakker H.C."/>
            <person name="Suzuki H."/>
            <person name="Lefebure T."/>
            <person name="Ponnala L."/>
            <person name="Sun Q."/>
            <person name="Stanhope M.J."/>
            <person name="Wiedmann M."/>
            <person name="Duhamel G.E."/>
        </authorList>
    </citation>
    <scope>NUCLEOTIDE SEQUENCE [LARGE SCALE GENOMIC DNA]</scope>
    <source>
        <strain evidence="1 2">P43/6/78</strain>
    </source>
</reference>
<gene>
    <name evidence="1" type="ORF">BPP43_01365</name>
</gene>
<dbReference type="AlphaFoldDB" id="A0A3B6VSC2"/>
<dbReference type="KEGG" id="bpip:BPP43_01365"/>
<dbReference type="Proteomes" id="UP000010793">
    <property type="component" value="Chromosome"/>
</dbReference>
<evidence type="ECO:0000313" key="2">
    <source>
        <dbReference type="Proteomes" id="UP000010793"/>
    </source>
</evidence>
<name>A0A3B6VSC2_BRAPL</name>
<evidence type="ECO:0008006" key="3">
    <source>
        <dbReference type="Google" id="ProtNLM"/>
    </source>
</evidence>
<organism evidence="1 2">
    <name type="scientific">Brachyspira pilosicoli P43/6/78</name>
    <dbReference type="NCBI Taxonomy" id="1042417"/>
    <lineage>
        <taxon>Bacteria</taxon>
        <taxon>Pseudomonadati</taxon>
        <taxon>Spirochaetota</taxon>
        <taxon>Spirochaetia</taxon>
        <taxon>Brachyspirales</taxon>
        <taxon>Brachyspiraceae</taxon>
        <taxon>Brachyspira</taxon>
    </lineage>
</organism>
<sequence>MTKKIFLLLFTVLLLSIMFISCKKFDTTATNIQGTSANPYISIDPILGQDYKLSVTTTATSISIAIVLANNTTAPIGGEETIDKIYQETGSSNYSFQNGVMSGNFSVLSGDQIKISFVRNTPPYLSVRDVICTANNP</sequence>
<accession>A0A3B6VSC2</accession>